<evidence type="ECO:0000313" key="3">
    <source>
        <dbReference type="Proteomes" id="UP001597361"/>
    </source>
</evidence>
<reference evidence="3" key="1">
    <citation type="journal article" date="2019" name="Int. J. Syst. Evol. Microbiol.">
        <title>The Global Catalogue of Microorganisms (GCM) 10K type strain sequencing project: providing services to taxonomists for standard genome sequencing and annotation.</title>
        <authorList>
            <consortium name="The Broad Institute Genomics Platform"/>
            <consortium name="The Broad Institute Genome Sequencing Center for Infectious Disease"/>
            <person name="Wu L."/>
            <person name="Ma J."/>
        </authorList>
    </citation>
    <scope>NUCLEOTIDE SEQUENCE [LARGE SCALE GENOMIC DNA]</scope>
    <source>
        <strain evidence="3">CGMCC 1.15180</strain>
    </source>
</reference>
<dbReference type="EMBL" id="JBHUHR010000022">
    <property type="protein sequence ID" value="MFD2034711.1"/>
    <property type="molecule type" value="Genomic_DNA"/>
</dbReference>
<dbReference type="Proteomes" id="UP001597361">
    <property type="component" value="Unassembled WGS sequence"/>
</dbReference>
<name>A0ABW4VLY6_9BACT</name>
<proteinExistence type="predicted"/>
<sequence>MKTQFIIPALLFLGMASAPVFATSTVSETEAVQIMIQEQEKVKVDPENLPELVKETIAQNPETASLTISEAWQQTSEEGAIYYKVKFDNAGEELVKKYDADGKEIRETTKK</sequence>
<keyword evidence="1" id="KW-0732">Signal</keyword>
<protein>
    <recommendedName>
        <fullName evidence="4">PepSY domain-containing protein</fullName>
    </recommendedName>
</protein>
<organism evidence="2 3">
    <name type="scientific">Belliella marina</name>
    <dbReference type="NCBI Taxonomy" id="1644146"/>
    <lineage>
        <taxon>Bacteria</taxon>
        <taxon>Pseudomonadati</taxon>
        <taxon>Bacteroidota</taxon>
        <taxon>Cytophagia</taxon>
        <taxon>Cytophagales</taxon>
        <taxon>Cyclobacteriaceae</taxon>
        <taxon>Belliella</taxon>
    </lineage>
</organism>
<evidence type="ECO:0000313" key="2">
    <source>
        <dbReference type="EMBL" id="MFD2034711.1"/>
    </source>
</evidence>
<comment type="caution">
    <text evidence="2">The sequence shown here is derived from an EMBL/GenBank/DDBJ whole genome shotgun (WGS) entry which is preliminary data.</text>
</comment>
<accession>A0ABW4VLY6</accession>
<evidence type="ECO:0008006" key="4">
    <source>
        <dbReference type="Google" id="ProtNLM"/>
    </source>
</evidence>
<feature type="signal peptide" evidence="1">
    <location>
        <begin position="1"/>
        <end position="22"/>
    </location>
</feature>
<dbReference type="RefSeq" id="WP_376885118.1">
    <property type="nucleotide sequence ID" value="NZ_JBHUHR010000022.1"/>
</dbReference>
<evidence type="ECO:0000256" key="1">
    <source>
        <dbReference type="SAM" id="SignalP"/>
    </source>
</evidence>
<gene>
    <name evidence="2" type="ORF">ACFSKL_07925</name>
</gene>
<feature type="chain" id="PRO_5046440568" description="PepSY domain-containing protein" evidence="1">
    <location>
        <begin position="23"/>
        <end position="111"/>
    </location>
</feature>
<keyword evidence="3" id="KW-1185">Reference proteome</keyword>